<dbReference type="PANTHER" id="PTHR43540">
    <property type="entry name" value="PEROXYUREIDOACRYLATE/UREIDOACRYLATE AMIDOHYDROLASE-RELATED"/>
    <property type="match status" value="1"/>
</dbReference>
<dbReference type="GeneID" id="98310193"/>
<dbReference type="OrthoDB" id="9785724at2"/>
<proteinExistence type="inferred from homology"/>
<dbReference type="AlphaFoldDB" id="A0A0R1MID9"/>
<dbReference type="Proteomes" id="UP000051448">
    <property type="component" value="Unassembled WGS sequence"/>
</dbReference>
<organism evidence="4 5">
    <name type="scientific">Liquorilactobacillus hordei DSM 19519</name>
    <dbReference type="NCBI Taxonomy" id="1423759"/>
    <lineage>
        <taxon>Bacteria</taxon>
        <taxon>Bacillati</taxon>
        <taxon>Bacillota</taxon>
        <taxon>Bacilli</taxon>
        <taxon>Lactobacillales</taxon>
        <taxon>Lactobacillaceae</taxon>
        <taxon>Liquorilactobacillus</taxon>
    </lineage>
</organism>
<dbReference type="STRING" id="1423759.FC92_GL001571"/>
<dbReference type="Gene3D" id="3.40.50.850">
    <property type="entry name" value="Isochorismatase-like"/>
    <property type="match status" value="1"/>
</dbReference>
<dbReference type="GO" id="GO:0016787">
    <property type="term" value="F:hydrolase activity"/>
    <property type="evidence" value="ECO:0007669"/>
    <property type="project" value="UniProtKB-KW"/>
</dbReference>
<evidence type="ECO:0000313" key="4">
    <source>
        <dbReference type="EMBL" id="KRL05042.1"/>
    </source>
</evidence>
<dbReference type="InterPro" id="IPR000868">
    <property type="entry name" value="Isochorismatase-like_dom"/>
</dbReference>
<accession>A0A0R1MID9</accession>
<evidence type="ECO:0000256" key="2">
    <source>
        <dbReference type="ARBA" id="ARBA00022801"/>
    </source>
</evidence>
<dbReference type="InterPro" id="IPR050272">
    <property type="entry name" value="Isochorismatase-like_hydrls"/>
</dbReference>
<gene>
    <name evidence="4" type="ORF">FC92_GL001571</name>
</gene>
<dbReference type="PANTHER" id="PTHR43540:SF14">
    <property type="entry name" value="ISOCHORISMATASE"/>
    <property type="match status" value="1"/>
</dbReference>
<evidence type="ECO:0000259" key="3">
    <source>
        <dbReference type="Pfam" id="PF00857"/>
    </source>
</evidence>
<dbReference type="InterPro" id="IPR036380">
    <property type="entry name" value="Isochorismatase-like_sf"/>
</dbReference>
<comment type="caution">
    <text evidence="4">The sequence shown here is derived from an EMBL/GenBank/DDBJ whole genome shotgun (WGS) entry which is preliminary data.</text>
</comment>
<keyword evidence="2" id="KW-0378">Hydrolase</keyword>
<dbReference type="PATRIC" id="fig|1423759.3.peg.1647"/>
<comment type="similarity">
    <text evidence="1">Belongs to the isochorismatase family.</text>
</comment>
<dbReference type="EMBL" id="AZDX01000049">
    <property type="protein sequence ID" value="KRL05042.1"/>
    <property type="molecule type" value="Genomic_DNA"/>
</dbReference>
<evidence type="ECO:0000256" key="1">
    <source>
        <dbReference type="ARBA" id="ARBA00006336"/>
    </source>
</evidence>
<feature type="domain" description="Isochorismatase-like" evidence="3">
    <location>
        <begin position="6"/>
        <end position="148"/>
    </location>
</feature>
<name>A0A0R1MID9_9LACO</name>
<dbReference type="Pfam" id="PF00857">
    <property type="entry name" value="Isochorismatase"/>
    <property type="match status" value="1"/>
</dbReference>
<dbReference type="CDD" id="cd01014">
    <property type="entry name" value="nicotinamidase_related"/>
    <property type="match status" value="1"/>
</dbReference>
<protein>
    <recommendedName>
        <fullName evidence="3">Isochorismatase-like domain-containing protein</fullName>
    </recommendedName>
</protein>
<keyword evidence="5" id="KW-1185">Reference proteome</keyword>
<dbReference type="SUPFAM" id="SSF52499">
    <property type="entry name" value="Isochorismatase-like hydrolases"/>
    <property type="match status" value="1"/>
</dbReference>
<reference evidence="4 5" key="1">
    <citation type="journal article" date="2015" name="Genome Announc.">
        <title>Expanding the biotechnology potential of lactobacilli through comparative genomics of 213 strains and associated genera.</title>
        <authorList>
            <person name="Sun Z."/>
            <person name="Harris H.M."/>
            <person name="McCann A."/>
            <person name="Guo C."/>
            <person name="Argimon S."/>
            <person name="Zhang W."/>
            <person name="Yang X."/>
            <person name="Jeffery I.B."/>
            <person name="Cooney J.C."/>
            <person name="Kagawa T.F."/>
            <person name="Liu W."/>
            <person name="Song Y."/>
            <person name="Salvetti E."/>
            <person name="Wrobel A."/>
            <person name="Rasinkangas P."/>
            <person name="Parkhill J."/>
            <person name="Rea M.C."/>
            <person name="O'Sullivan O."/>
            <person name="Ritari J."/>
            <person name="Douillard F.P."/>
            <person name="Paul Ross R."/>
            <person name="Yang R."/>
            <person name="Briner A.E."/>
            <person name="Felis G.E."/>
            <person name="de Vos W.M."/>
            <person name="Barrangou R."/>
            <person name="Klaenhammer T.R."/>
            <person name="Caufield P.W."/>
            <person name="Cui Y."/>
            <person name="Zhang H."/>
            <person name="O'Toole P.W."/>
        </authorList>
    </citation>
    <scope>NUCLEOTIDE SEQUENCE [LARGE SCALE GENOMIC DNA]</scope>
    <source>
        <strain evidence="4 5">DSM 19519</strain>
    </source>
</reference>
<evidence type="ECO:0000313" key="5">
    <source>
        <dbReference type="Proteomes" id="UP000051448"/>
    </source>
</evidence>
<sequence length="165" mass="19138">MVLADVLLIIDFQNGVCKGATPVNNLTDYIHRINKRIELYRQSEKPIIFIQHNDDELVKGQWNWSIIDEINTKDNDYYVQKTHANSFFKTNLKIILDENNVTSIEICGAQTEFCVDTTIKMAHGLGYKLQMIHGAAATLDNNYMDAETTNSFYENIWNHRFLEFV</sequence>
<dbReference type="RefSeq" id="WP_057870240.1">
    <property type="nucleotide sequence ID" value="NZ_AZDX01000049.1"/>
</dbReference>